<comment type="caution">
    <text evidence="2">The sequence shown here is derived from an EMBL/GenBank/DDBJ whole genome shotgun (WGS) entry which is preliminary data.</text>
</comment>
<dbReference type="RefSeq" id="WP_346335905.1">
    <property type="nucleotide sequence ID" value="NZ_JBBYXI010000001.1"/>
</dbReference>
<name>A0ABV0BG36_9HYPH</name>
<dbReference type="InterPro" id="IPR000835">
    <property type="entry name" value="HTH_MarR-typ"/>
</dbReference>
<dbReference type="PROSITE" id="PS50995">
    <property type="entry name" value="HTH_MARR_2"/>
    <property type="match status" value="1"/>
</dbReference>
<dbReference type="InterPro" id="IPR039422">
    <property type="entry name" value="MarR/SlyA-like"/>
</dbReference>
<dbReference type="PRINTS" id="PR00598">
    <property type="entry name" value="HTHMARR"/>
</dbReference>
<dbReference type="InterPro" id="IPR036390">
    <property type="entry name" value="WH_DNA-bd_sf"/>
</dbReference>
<dbReference type="PANTHER" id="PTHR33164">
    <property type="entry name" value="TRANSCRIPTIONAL REGULATOR, MARR FAMILY"/>
    <property type="match status" value="1"/>
</dbReference>
<dbReference type="PANTHER" id="PTHR33164:SF99">
    <property type="entry name" value="MARR FAMILY REGULATORY PROTEIN"/>
    <property type="match status" value="1"/>
</dbReference>
<gene>
    <name evidence="2" type="ORF">WJT86_02495</name>
</gene>
<evidence type="ECO:0000259" key="1">
    <source>
        <dbReference type="PROSITE" id="PS50995"/>
    </source>
</evidence>
<proteinExistence type="predicted"/>
<sequence>METTKQHYEGCTRAFRALAEAHTIIATEIERALSYNFRLSLNEFDTLVCLDNQPQKSAPLSSLAQRIHLSQPAISRLVDRLDKRNLIAKIGCTEDKRSLTIQLTEEGCNLLVQAIPIHDQCIREKLLKHLSHEENEILRLALIRVIEENAAQTER</sequence>
<dbReference type="SMART" id="SM00347">
    <property type="entry name" value="HTH_MARR"/>
    <property type="match status" value="1"/>
</dbReference>
<evidence type="ECO:0000313" key="2">
    <source>
        <dbReference type="EMBL" id="MEN3929929.1"/>
    </source>
</evidence>
<accession>A0ABV0BG36</accession>
<dbReference type="SUPFAM" id="SSF46785">
    <property type="entry name" value="Winged helix' DNA-binding domain"/>
    <property type="match status" value="1"/>
</dbReference>
<keyword evidence="3" id="KW-1185">Reference proteome</keyword>
<organism evidence="2 3">
    <name type="scientific">Hohaiivirga grylli</name>
    <dbReference type="NCBI Taxonomy" id="3133970"/>
    <lineage>
        <taxon>Bacteria</taxon>
        <taxon>Pseudomonadati</taxon>
        <taxon>Pseudomonadota</taxon>
        <taxon>Alphaproteobacteria</taxon>
        <taxon>Hyphomicrobiales</taxon>
        <taxon>Methylobacteriaceae</taxon>
        <taxon>Hohaiivirga</taxon>
    </lineage>
</organism>
<feature type="domain" description="HTH marR-type" evidence="1">
    <location>
        <begin position="11"/>
        <end position="147"/>
    </location>
</feature>
<dbReference type="InterPro" id="IPR036388">
    <property type="entry name" value="WH-like_DNA-bd_sf"/>
</dbReference>
<evidence type="ECO:0000313" key="3">
    <source>
        <dbReference type="Proteomes" id="UP001418637"/>
    </source>
</evidence>
<dbReference type="EMBL" id="JBBYXI010000001">
    <property type="protein sequence ID" value="MEN3929929.1"/>
    <property type="molecule type" value="Genomic_DNA"/>
</dbReference>
<dbReference type="Gene3D" id="1.10.10.10">
    <property type="entry name" value="Winged helix-like DNA-binding domain superfamily/Winged helix DNA-binding domain"/>
    <property type="match status" value="1"/>
</dbReference>
<dbReference type="Pfam" id="PF01047">
    <property type="entry name" value="MarR"/>
    <property type="match status" value="1"/>
</dbReference>
<protein>
    <submittedName>
        <fullName evidence="2">MarR family transcriptional regulator</fullName>
    </submittedName>
</protein>
<reference evidence="2 3" key="1">
    <citation type="submission" date="2024-04" db="EMBL/GenBank/DDBJ databases">
        <title>A novel species isolated from cricket.</title>
        <authorList>
            <person name="Wang H.-C."/>
        </authorList>
    </citation>
    <scope>NUCLEOTIDE SEQUENCE [LARGE SCALE GENOMIC DNA]</scope>
    <source>
        <strain evidence="2 3">WL0021</strain>
    </source>
</reference>
<dbReference type="Proteomes" id="UP001418637">
    <property type="component" value="Unassembled WGS sequence"/>
</dbReference>